<reference evidence="2 3" key="1">
    <citation type="submission" date="2024-10" db="EMBL/GenBank/DDBJ databases">
        <title>The Natural Products Discovery Center: Release of the First 8490 Sequenced Strains for Exploring Actinobacteria Biosynthetic Diversity.</title>
        <authorList>
            <person name="Kalkreuter E."/>
            <person name="Kautsar S.A."/>
            <person name="Yang D."/>
            <person name="Bader C.D."/>
            <person name="Teijaro C.N."/>
            <person name="Fluegel L."/>
            <person name="Davis C.M."/>
            <person name="Simpson J.R."/>
            <person name="Lauterbach L."/>
            <person name="Steele A.D."/>
            <person name="Gui C."/>
            <person name="Meng S."/>
            <person name="Li G."/>
            <person name="Viehrig K."/>
            <person name="Ye F."/>
            <person name="Su P."/>
            <person name="Kiefer A.F."/>
            <person name="Nichols A."/>
            <person name="Cepeda A.J."/>
            <person name="Yan W."/>
            <person name="Fan B."/>
            <person name="Jiang Y."/>
            <person name="Adhikari A."/>
            <person name="Zheng C.-J."/>
            <person name="Schuster L."/>
            <person name="Cowan T.M."/>
            <person name="Smanski M.J."/>
            <person name="Chevrette M.G."/>
            <person name="De Carvalho L.P.S."/>
            <person name="Shen B."/>
        </authorList>
    </citation>
    <scope>NUCLEOTIDE SEQUENCE [LARGE SCALE GENOMIC DNA]</scope>
    <source>
        <strain evidence="2 3">NPDC077409</strain>
    </source>
</reference>
<proteinExistence type="predicted"/>
<keyword evidence="3" id="KW-1185">Reference proteome</keyword>
<evidence type="ECO:0000313" key="3">
    <source>
        <dbReference type="Proteomes" id="UP001614338"/>
    </source>
</evidence>
<accession>A0ABW8BSF1</accession>
<dbReference type="EMBL" id="JBITWC010000012">
    <property type="protein sequence ID" value="MFI8750160.1"/>
    <property type="molecule type" value="Genomic_DNA"/>
</dbReference>
<feature type="compositionally biased region" description="Basic and acidic residues" evidence="1">
    <location>
        <begin position="1"/>
        <end position="18"/>
    </location>
</feature>
<organism evidence="2 3">
    <name type="scientific">Vreelandella lionensis</name>
    <dbReference type="NCBI Taxonomy" id="1144478"/>
    <lineage>
        <taxon>Bacteria</taxon>
        <taxon>Pseudomonadati</taxon>
        <taxon>Pseudomonadota</taxon>
        <taxon>Gammaproteobacteria</taxon>
        <taxon>Oceanospirillales</taxon>
        <taxon>Halomonadaceae</taxon>
        <taxon>Vreelandella</taxon>
    </lineage>
</organism>
<evidence type="ECO:0000313" key="2">
    <source>
        <dbReference type="EMBL" id="MFI8750160.1"/>
    </source>
</evidence>
<dbReference type="Proteomes" id="UP001614338">
    <property type="component" value="Unassembled WGS sequence"/>
</dbReference>
<sequence>MSHSHEQSSHEQKRREHLPPSTAMRWAGQELARHACQVVEQVFEHLGVSEAEERNARLNELFSDLELGRYRPDEESKPIALRQGKVALHKQRAHHADQALRQVVSVLHEYRRGLSPMTAAGMGRFNSSLQRSFQLMQSRLLEAQRHLAALDILSNLEGKHYSQRASKGANQRIRPASEQEHHVLLAAMVKNMLYNDPEVISRHRGGIESVAAEWAKKLFKLNREYQILDMTREQIQVDIHSYLLKRSDASMSQSAE</sequence>
<gene>
    <name evidence="2" type="ORF">ACIGG6_09165</name>
</gene>
<evidence type="ECO:0000256" key="1">
    <source>
        <dbReference type="SAM" id="MobiDB-lite"/>
    </source>
</evidence>
<comment type="caution">
    <text evidence="2">The sequence shown here is derived from an EMBL/GenBank/DDBJ whole genome shotgun (WGS) entry which is preliminary data.</text>
</comment>
<feature type="region of interest" description="Disordered" evidence="1">
    <location>
        <begin position="1"/>
        <end position="20"/>
    </location>
</feature>
<name>A0ABW8BSF1_9GAMM</name>
<protein>
    <submittedName>
        <fullName evidence="2">Uncharacterized protein</fullName>
    </submittedName>
</protein>
<dbReference type="RefSeq" id="WP_399844044.1">
    <property type="nucleotide sequence ID" value="NZ_JBITWC010000012.1"/>
</dbReference>